<dbReference type="SMART" id="SM00343">
    <property type="entry name" value="ZnF_C2HC"/>
    <property type="match status" value="2"/>
</dbReference>
<dbReference type="InterPro" id="IPR001878">
    <property type="entry name" value="Znf_CCHC"/>
</dbReference>
<dbReference type="InterPro" id="IPR036875">
    <property type="entry name" value="Znf_CCHC_sf"/>
</dbReference>
<proteinExistence type="predicted"/>
<reference evidence="3 4" key="1">
    <citation type="journal article" date="2019" name="Philos. Trans. R. Soc. Lond., B, Biol. Sci.">
        <title>Ant behaviour and brain gene expression of defending hosts depend on the ecological success of the intruding social parasite.</title>
        <authorList>
            <person name="Kaur R."/>
            <person name="Stoldt M."/>
            <person name="Jongepier E."/>
            <person name="Feldmeyer B."/>
            <person name="Menzel F."/>
            <person name="Bornberg-Bauer E."/>
            <person name="Foitzik S."/>
        </authorList>
    </citation>
    <scope>NUCLEOTIDE SEQUENCE [LARGE SCALE GENOMIC DNA]</scope>
    <source>
        <tissue evidence="3">Whole body</tissue>
    </source>
</reference>
<feature type="region of interest" description="Disordered" evidence="1">
    <location>
        <begin position="199"/>
        <end position="270"/>
    </location>
</feature>
<organism evidence="3 4">
    <name type="scientific">Temnothorax longispinosus</name>
    <dbReference type="NCBI Taxonomy" id="300112"/>
    <lineage>
        <taxon>Eukaryota</taxon>
        <taxon>Metazoa</taxon>
        <taxon>Ecdysozoa</taxon>
        <taxon>Arthropoda</taxon>
        <taxon>Hexapoda</taxon>
        <taxon>Insecta</taxon>
        <taxon>Pterygota</taxon>
        <taxon>Neoptera</taxon>
        <taxon>Endopterygota</taxon>
        <taxon>Hymenoptera</taxon>
        <taxon>Apocrita</taxon>
        <taxon>Aculeata</taxon>
        <taxon>Formicoidea</taxon>
        <taxon>Formicidae</taxon>
        <taxon>Myrmicinae</taxon>
        <taxon>Temnothorax</taxon>
    </lineage>
</organism>
<dbReference type="Proteomes" id="UP000310200">
    <property type="component" value="Unassembled WGS sequence"/>
</dbReference>
<dbReference type="EMBL" id="QBLH01001608">
    <property type="protein sequence ID" value="TGZ51555.1"/>
    <property type="molecule type" value="Genomic_DNA"/>
</dbReference>
<sequence>MGVVRGKVQLESIGITKPPKVRRTATGALSLEISGQDNGMKADALAAKMSEALSGKEGVRVGRPLMTADLRIHGFEESVTEEEIKEALAKASNLFSLTFTVGPIRKQADGLCTTLVKCPLAVANALAREGGGVVMLEKWPLQCYKCLELGHTRSTCHSDVDRTGAYYRCGNTGHPARECLAPVSCAVCQSKGMPHNHRVGGPICKGSKKRKGGGKTAEKQGPVTKPTSQAPTAGEGAESKTKPKSTKPKVVDNLTVKGFQVTQGGSFRRG</sequence>
<dbReference type="Gene3D" id="4.10.60.10">
    <property type="entry name" value="Zinc finger, CCHC-type"/>
    <property type="match status" value="1"/>
</dbReference>
<comment type="caution">
    <text evidence="3">The sequence shown here is derived from an EMBL/GenBank/DDBJ whole genome shotgun (WGS) entry which is preliminary data.</text>
</comment>
<feature type="domain" description="CCHC-type" evidence="2">
    <location>
        <begin position="142"/>
        <end position="158"/>
    </location>
</feature>
<feature type="compositionally biased region" description="Polar residues" evidence="1">
    <location>
        <begin position="260"/>
        <end position="270"/>
    </location>
</feature>
<protein>
    <recommendedName>
        <fullName evidence="2">CCHC-type domain-containing protein</fullName>
    </recommendedName>
</protein>
<name>A0A4S2KP66_9HYME</name>
<dbReference type="GO" id="GO:0003676">
    <property type="term" value="F:nucleic acid binding"/>
    <property type="evidence" value="ECO:0007669"/>
    <property type="project" value="InterPro"/>
</dbReference>
<evidence type="ECO:0000313" key="4">
    <source>
        <dbReference type="Proteomes" id="UP000310200"/>
    </source>
</evidence>
<feature type="domain" description="CCHC-type" evidence="2">
    <location>
        <begin position="167"/>
        <end position="181"/>
    </location>
</feature>
<evidence type="ECO:0000259" key="2">
    <source>
        <dbReference type="SMART" id="SM00343"/>
    </source>
</evidence>
<gene>
    <name evidence="3" type="ORF">DBV15_12612</name>
</gene>
<dbReference type="SUPFAM" id="SSF57756">
    <property type="entry name" value="Retrovirus zinc finger-like domains"/>
    <property type="match status" value="1"/>
</dbReference>
<keyword evidence="4" id="KW-1185">Reference proteome</keyword>
<evidence type="ECO:0000313" key="3">
    <source>
        <dbReference type="EMBL" id="TGZ51555.1"/>
    </source>
</evidence>
<dbReference type="AlphaFoldDB" id="A0A4S2KP66"/>
<dbReference type="STRING" id="300112.A0A4S2KP66"/>
<evidence type="ECO:0000256" key="1">
    <source>
        <dbReference type="SAM" id="MobiDB-lite"/>
    </source>
</evidence>
<dbReference type="GO" id="GO:0008270">
    <property type="term" value="F:zinc ion binding"/>
    <property type="evidence" value="ECO:0007669"/>
    <property type="project" value="InterPro"/>
</dbReference>
<accession>A0A4S2KP66</accession>